<dbReference type="VEuPathDB" id="FungiDB:SCHCODRAFT_0238000"/>
<evidence type="ECO:0000313" key="2">
    <source>
        <dbReference type="Proteomes" id="UP000007431"/>
    </source>
</evidence>
<proteinExistence type="predicted"/>
<dbReference type="RefSeq" id="XP_003027240.1">
    <property type="nucleotide sequence ID" value="XM_003027194.1"/>
</dbReference>
<sequence length="579" mass="63840">MDTGAVIVGDIVLHFLGRISTHEAVLELAVAYSATSRLGMFLNQLGFTSESSPSGDHSFASLFYEQEGFPEEWGEDGEALLCSFDFIRPSNASNSVRILVVRVCPVDYVLDLPCTAAMNFITHRSAYSLYPLDTFGRSRSLCLSERGQSMAADALIAKLADEGFAPLRWLYEQEAGDASVPFGRCYRFVGDEHTWVLPVWPDLDCVDSDVDLAMWQSWCLRFHAYLPPTSRRTYSAVAGPVMKRRYVSGHPLDSSAPTLGCVFADSRLRGQFYIVGRWTRACEVLSLRNDGAPSIIQFTALLRARACICAPRPEVCTVLDAYANAGHMQATAARSLHAYASSCFSAIALVPGEGCQLLLLGEQKRLTLGDTILHSPDARGAFALTCVGIIKGPVPVSNVVYVWNVHSVPVHESGCDGDAFLYTLLTSYQSTPSPSSSMPIPTSAQTTAALSEEVLTLINLAFSERDDAVKKLDVANANLLDMKDREALAQKRELEARDVQQQLALTCRRQAADLREAKRNFVLLYQSVTHKLLRMQENPDSAEAVVVDVEQALKPYEVTKMKYDDDDELERSFVDESHM</sequence>
<organism evidence="2">
    <name type="scientific">Schizophyllum commune (strain H4-8 / FGSC 9210)</name>
    <name type="common">Split gill fungus</name>
    <dbReference type="NCBI Taxonomy" id="578458"/>
    <lineage>
        <taxon>Eukaryota</taxon>
        <taxon>Fungi</taxon>
        <taxon>Dikarya</taxon>
        <taxon>Basidiomycota</taxon>
        <taxon>Agaricomycotina</taxon>
        <taxon>Agaricomycetes</taxon>
        <taxon>Agaricomycetidae</taxon>
        <taxon>Agaricales</taxon>
        <taxon>Schizophyllaceae</taxon>
        <taxon>Schizophyllum</taxon>
    </lineage>
</organism>
<dbReference type="EMBL" id="GL377313">
    <property type="protein sequence ID" value="EFI92337.1"/>
    <property type="molecule type" value="Genomic_DNA"/>
</dbReference>
<evidence type="ECO:0000313" key="1">
    <source>
        <dbReference type="EMBL" id="EFI92337.1"/>
    </source>
</evidence>
<gene>
    <name evidence="1" type="ORF">SCHCODRAFT_238000</name>
</gene>
<name>D8QI33_SCHCM</name>
<dbReference type="KEGG" id="scm:SCHCO_0238000"/>
<dbReference type="GeneID" id="9593554"/>
<dbReference type="Proteomes" id="UP000007431">
    <property type="component" value="Unassembled WGS sequence"/>
</dbReference>
<protein>
    <submittedName>
        <fullName evidence="1">Uncharacterized protein</fullName>
    </submittedName>
</protein>
<reference evidence="1 2" key="1">
    <citation type="journal article" date="2010" name="Nat. Biotechnol.">
        <title>Genome sequence of the model mushroom Schizophyllum commune.</title>
        <authorList>
            <person name="Ohm R.A."/>
            <person name="de Jong J.F."/>
            <person name="Lugones L.G."/>
            <person name="Aerts A."/>
            <person name="Kothe E."/>
            <person name="Stajich J.E."/>
            <person name="de Vries R.P."/>
            <person name="Record E."/>
            <person name="Levasseur A."/>
            <person name="Baker S.E."/>
            <person name="Bartholomew K.A."/>
            <person name="Coutinho P.M."/>
            <person name="Erdmann S."/>
            <person name="Fowler T.J."/>
            <person name="Gathman A.C."/>
            <person name="Lombard V."/>
            <person name="Henrissat B."/>
            <person name="Knabe N."/>
            <person name="Kuees U."/>
            <person name="Lilly W.W."/>
            <person name="Lindquist E."/>
            <person name="Lucas S."/>
            <person name="Magnuson J.K."/>
            <person name="Piumi F."/>
            <person name="Raudaskoski M."/>
            <person name="Salamov A."/>
            <person name="Schmutz J."/>
            <person name="Schwarze F.W.M.R."/>
            <person name="vanKuyk P.A."/>
            <person name="Horton J.S."/>
            <person name="Grigoriev I.V."/>
            <person name="Woesten H.A.B."/>
        </authorList>
    </citation>
    <scope>NUCLEOTIDE SEQUENCE [LARGE SCALE GENOMIC DNA]</scope>
    <source>
        <strain evidence="2">H4-8 / FGSC 9210</strain>
    </source>
</reference>
<dbReference type="OrthoDB" id="3041043at2759"/>
<dbReference type="InParanoid" id="D8QI33"/>
<dbReference type="AlphaFoldDB" id="D8QI33"/>
<accession>D8QI33</accession>
<dbReference type="HOGENOM" id="CLU_471047_0_0_1"/>
<keyword evidence="2" id="KW-1185">Reference proteome</keyword>